<dbReference type="Pfam" id="PF01757">
    <property type="entry name" value="Acyl_transf_3"/>
    <property type="match status" value="1"/>
</dbReference>
<dbReference type="InterPro" id="IPR002656">
    <property type="entry name" value="Acyl_transf_3_dom"/>
</dbReference>
<keyword evidence="4" id="KW-0808">Transferase</keyword>
<dbReference type="PANTHER" id="PTHR23028">
    <property type="entry name" value="ACETYLTRANSFERASE"/>
    <property type="match status" value="1"/>
</dbReference>
<keyword evidence="6" id="KW-1185">Reference proteome</keyword>
<dbReference type="PANTHER" id="PTHR23028:SF131">
    <property type="entry name" value="BLR2367 PROTEIN"/>
    <property type="match status" value="1"/>
</dbReference>
<evidence type="ECO:0000313" key="4">
    <source>
        <dbReference type="EMBL" id="PLR18141.1"/>
    </source>
</evidence>
<dbReference type="RefSeq" id="WP_101712372.1">
    <property type="nucleotide sequence ID" value="NZ_CP026100.1"/>
</dbReference>
<protein>
    <submittedName>
        <fullName evidence="4">Acyltransferase</fullName>
    </submittedName>
</protein>
<reference evidence="4 5" key="1">
    <citation type="submission" date="2017-12" db="EMBL/GenBank/DDBJ databases">
        <title>The genome sequence of Caulobacter flavus CGMCC1 15093.</title>
        <authorList>
            <person name="Gao J."/>
            <person name="Mao X."/>
            <person name="Sun J."/>
        </authorList>
    </citation>
    <scope>NUCLEOTIDE SEQUENCE [LARGE SCALE GENOMIC DNA]</scope>
    <source>
        <strain evidence="4 5">CGMCC1 15093</strain>
    </source>
</reference>
<feature type="transmembrane region" description="Helical" evidence="1">
    <location>
        <begin position="261"/>
        <end position="279"/>
    </location>
</feature>
<evidence type="ECO:0000313" key="6">
    <source>
        <dbReference type="Proteomes" id="UP000281192"/>
    </source>
</evidence>
<dbReference type="Proteomes" id="UP000234483">
    <property type="component" value="Unassembled WGS sequence"/>
</dbReference>
<dbReference type="AlphaFoldDB" id="A0A2N5CWG4"/>
<sequence length="370" mass="40956">MKPFPPLKTDSDDMLHLDALRALGAVLIVVFHFNRFINIDGRWQAVDDTVKSFSLLVDLFFVISGYVISAVYTGRIRTVSDFRWFLQKRVARLMPLHWLTLGVFIVIAVAGVMGLVNDRDPSRYDPACVVPNLLNLQAFGICRAQTFNFVSWSISAEWAMYLLLPVLLWLAGRGTAWLTLATAVILAALFALPLFAPAANQPFHMWTADFGVARAAPGFMIGMIAYGIRGSLGRLPGARWWFFASCLAFLAGAAVQMERGLLLFVCYAVGVLGVAADNAPVKPGPVVRWLAPWGQLSYSVYMLHPIALKIALNWVGLGMLHLTGDLMRLWCLAWGLALIPVSYLSLMYFEKPARDAIARWGKPASKKPLP</sequence>
<dbReference type="GO" id="GO:0016020">
    <property type="term" value="C:membrane"/>
    <property type="evidence" value="ECO:0007669"/>
    <property type="project" value="TreeGrafter"/>
</dbReference>
<feature type="transmembrane region" description="Helical" evidence="1">
    <location>
        <begin position="53"/>
        <end position="74"/>
    </location>
</feature>
<dbReference type="KEGG" id="cfh:C1707_00455"/>
<evidence type="ECO:0000313" key="5">
    <source>
        <dbReference type="Proteomes" id="UP000234483"/>
    </source>
</evidence>
<feature type="transmembrane region" description="Helical" evidence="1">
    <location>
        <begin position="238"/>
        <end position="255"/>
    </location>
</feature>
<dbReference type="OrthoDB" id="9796461at2"/>
<dbReference type="InterPro" id="IPR050879">
    <property type="entry name" value="Acyltransferase_3"/>
</dbReference>
<evidence type="ECO:0000313" key="3">
    <source>
        <dbReference type="EMBL" id="AYV44854.1"/>
    </source>
</evidence>
<feature type="transmembrane region" description="Helical" evidence="1">
    <location>
        <begin position="177"/>
        <end position="199"/>
    </location>
</feature>
<dbReference type="EMBL" id="PJRQ01000012">
    <property type="protein sequence ID" value="PLR18141.1"/>
    <property type="molecule type" value="Genomic_DNA"/>
</dbReference>
<dbReference type="Proteomes" id="UP000281192">
    <property type="component" value="Chromosome"/>
</dbReference>
<organism evidence="4 5">
    <name type="scientific">Caulobacter flavus</name>
    <dbReference type="NCBI Taxonomy" id="1679497"/>
    <lineage>
        <taxon>Bacteria</taxon>
        <taxon>Pseudomonadati</taxon>
        <taxon>Pseudomonadota</taxon>
        <taxon>Alphaproteobacteria</taxon>
        <taxon>Caulobacterales</taxon>
        <taxon>Caulobacteraceae</taxon>
        <taxon>Caulobacter</taxon>
    </lineage>
</organism>
<feature type="transmembrane region" description="Helical" evidence="1">
    <location>
        <begin position="15"/>
        <end position="33"/>
    </location>
</feature>
<feature type="transmembrane region" description="Helical" evidence="1">
    <location>
        <begin position="149"/>
        <end position="170"/>
    </location>
</feature>
<evidence type="ECO:0000256" key="1">
    <source>
        <dbReference type="SAM" id="Phobius"/>
    </source>
</evidence>
<feature type="transmembrane region" description="Helical" evidence="1">
    <location>
        <begin position="95"/>
        <end position="116"/>
    </location>
</feature>
<gene>
    <name evidence="3" type="ORF">C1707_00455</name>
    <name evidence="4" type="ORF">CFHF_07430</name>
</gene>
<proteinExistence type="predicted"/>
<feature type="domain" description="Acyltransferase 3" evidence="2">
    <location>
        <begin position="17"/>
        <end position="333"/>
    </location>
</feature>
<evidence type="ECO:0000259" key="2">
    <source>
        <dbReference type="Pfam" id="PF01757"/>
    </source>
</evidence>
<dbReference type="EMBL" id="CP026100">
    <property type="protein sequence ID" value="AYV44854.1"/>
    <property type="molecule type" value="Genomic_DNA"/>
</dbReference>
<accession>A0A2N5CWG4</accession>
<feature type="transmembrane region" description="Helical" evidence="1">
    <location>
        <begin position="205"/>
        <end position="226"/>
    </location>
</feature>
<dbReference type="GO" id="GO:0000271">
    <property type="term" value="P:polysaccharide biosynthetic process"/>
    <property type="evidence" value="ECO:0007669"/>
    <property type="project" value="TreeGrafter"/>
</dbReference>
<keyword evidence="1" id="KW-1133">Transmembrane helix</keyword>
<dbReference type="GO" id="GO:0016747">
    <property type="term" value="F:acyltransferase activity, transferring groups other than amino-acyl groups"/>
    <property type="evidence" value="ECO:0007669"/>
    <property type="project" value="InterPro"/>
</dbReference>
<keyword evidence="4" id="KW-0012">Acyltransferase</keyword>
<name>A0A2N5CWG4_9CAUL</name>
<keyword evidence="1" id="KW-0812">Transmembrane</keyword>
<keyword evidence="1" id="KW-0472">Membrane</keyword>
<reference evidence="3 6" key="2">
    <citation type="submission" date="2018-01" db="EMBL/GenBank/DDBJ databases">
        <title>Complete genome sequence of Caulobacter flavus RHGG3.</title>
        <authorList>
            <person name="Yang E."/>
        </authorList>
    </citation>
    <scope>NUCLEOTIDE SEQUENCE [LARGE SCALE GENOMIC DNA]</scope>
    <source>
        <strain evidence="3 6">RHGG3</strain>
    </source>
</reference>
<feature type="transmembrane region" description="Helical" evidence="1">
    <location>
        <begin position="300"/>
        <end position="321"/>
    </location>
</feature>
<feature type="transmembrane region" description="Helical" evidence="1">
    <location>
        <begin position="327"/>
        <end position="349"/>
    </location>
</feature>